<dbReference type="VEuPathDB" id="FungiDB:KRP23_2992"/>
<proteinExistence type="predicted"/>
<keyword evidence="1" id="KW-0732">Signal</keyword>
<dbReference type="Proteomes" id="UP000005238">
    <property type="component" value="Unassembled WGS sequence"/>
</dbReference>
<dbReference type="eggNOG" id="ENOG502RFBA">
    <property type="taxonomic scope" value="Eukaryota"/>
</dbReference>
<evidence type="ECO:0000256" key="1">
    <source>
        <dbReference type="SAM" id="SignalP"/>
    </source>
</evidence>
<reference evidence="2" key="2">
    <citation type="submission" date="2015-06" db="UniProtKB">
        <authorList>
            <consortium name="EnsemblProtists"/>
        </authorList>
    </citation>
    <scope>IDENTIFICATION</scope>
    <source>
        <strain evidence="2">Pr102</strain>
    </source>
</reference>
<dbReference type="VEuPathDB" id="FungiDB:KRP22_14961"/>
<evidence type="ECO:0000313" key="3">
    <source>
        <dbReference type="Proteomes" id="UP000005238"/>
    </source>
</evidence>
<dbReference type="InParanoid" id="H3GZE0"/>
<protein>
    <submittedName>
        <fullName evidence="2">Uncharacterized protein</fullName>
    </submittedName>
</protein>
<reference evidence="3" key="1">
    <citation type="journal article" date="2006" name="Science">
        <title>Phytophthora genome sequences uncover evolutionary origins and mechanisms of pathogenesis.</title>
        <authorList>
            <person name="Tyler B.M."/>
            <person name="Tripathy S."/>
            <person name="Zhang X."/>
            <person name="Dehal P."/>
            <person name="Jiang R.H."/>
            <person name="Aerts A."/>
            <person name="Arredondo F.D."/>
            <person name="Baxter L."/>
            <person name="Bensasson D."/>
            <person name="Beynon J.L."/>
            <person name="Chapman J."/>
            <person name="Damasceno C.M."/>
            <person name="Dorrance A.E."/>
            <person name="Dou D."/>
            <person name="Dickerman A.W."/>
            <person name="Dubchak I.L."/>
            <person name="Garbelotto M."/>
            <person name="Gijzen M."/>
            <person name="Gordon S.G."/>
            <person name="Govers F."/>
            <person name="Grunwald N.J."/>
            <person name="Huang W."/>
            <person name="Ivors K.L."/>
            <person name="Jones R.W."/>
            <person name="Kamoun S."/>
            <person name="Krampis K."/>
            <person name="Lamour K.H."/>
            <person name="Lee M.K."/>
            <person name="McDonald W.H."/>
            <person name="Medina M."/>
            <person name="Meijer H.J."/>
            <person name="Nordberg E.K."/>
            <person name="Maclean D.J."/>
            <person name="Ospina-Giraldo M.D."/>
            <person name="Morris P.F."/>
            <person name="Phuntumart V."/>
            <person name="Putnam N.H."/>
            <person name="Rash S."/>
            <person name="Rose J.K."/>
            <person name="Sakihama Y."/>
            <person name="Salamov A.A."/>
            <person name="Savidor A."/>
            <person name="Scheuring C.F."/>
            <person name="Smith B.M."/>
            <person name="Sobral B.W."/>
            <person name="Terry A."/>
            <person name="Torto-Alalibo T.A."/>
            <person name="Win J."/>
            <person name="Xu Z."/>
            <person name="Zhang H."/>
            <person name="Grigoriev I.V."/>
            <person name="Rokhsar D.S."/>
            <person name="Boore J.L."/>
        </authorList>
    </citation>
    <scope>NUCLEOTIDE SEQUENCE [LARGE SCALE GENOMIC DNA]</scope>
    <source>
        <strain evidence="3">Pr102</strain>
    </source>
</reference>
<feature type="signal peptide" evidence="1">
    <location>
        <begin position="1"/>
        <end position="21"/>
    </location>
</feature>
<keyword evidence="3" id="KW-1185">Reference proteome</keyword>
<dbReference type="EnsemblProtists" id="Phyra83147">
    <property type="protein sequence ID" value="Phyra83147"/>
    <property type="gene ID" value="Phyra83147"/>
</dbReference>
<organism evidence="2 3">
    <name type="scientific">Phytophthora ramorum</name>
    <name type="common">Sudden oak death agent</name>
    <dbReference type="NCBI Taxonomy" id="164328"/>
    <lineage>
        <taxon>Eukaryota</taxon>
        <taxon>Sar</taxon>
        <taxon>Stramenopiles</taxon>
        <taxon>Oomycota</taxon>
        <taxon>Peronosporomycetes</taxon>
        <taxon>Peronosporales</taxon>
        <taxon>Peronosporaceae</taxon>
        <taxon>Phytophthora</taxon>
    </lineage>
</organism>
<accession>H3GZE0</accession>
<sequence>MRLLRLDVGFLAVVLLAPVFAFDTAVRVYEVNESPSCTVRSTAMFSTVVSAPCMIGTPCSEEFGPDGNSSQYEFCGYSQAEYLKLAYGDTFYVLLEHYKDANCEKLTATDVFRADGRCHNSLHYALQVTIDPSGGVTIRSRDQTCESGDWTNVIDPVPGEKVNTDECFTMETHSGKLFLVDGTEDASASTSASSGSTATTATELLSSTSALRLPPSRVILIALVILCDLAA</sequence>
<feature type="chain" id="PRO_5003587971" evidence="1">
    <location>
        <begin position="22"/>
        <end position="231"/>
    </location>
</feature>
<dbReference type="HOGENOM" id="CLU_1201895_0_0_1"/>
<dbReference type="AlphaFoldDB" id="H3GZE0"/>
<dbReference type="EMBL" id="DS566080">
    <property type="status" value="NOT_ANNOTATED_CDS"/>
    <property type="molecule type" value="Genomic_DNA"/>
</dbReference>
<evidence type="ECO:0000313" key="2">
    <source>
        <dbReference type="EnsemblProtists" id="Phyra83147"/>
    </source>
</evidence>
<name>H3GZE0_PHYRM</name>